<reference evidence="2 3" key="1">
    <citation type="submission" date="2023-02" db="EMBL/GenBank/DDBJ databases">
        <title>LHISI_Scaffold_Assembly.</title>
        <authorList>
            <person name="Stuart O.P."/>
            <person name="Cleave R."/>
            <person name="Magrath M.J.L."/>
            <person name="Mikheyev A.S."/>
        </authorList>
    </citation>
    <scope>NUCLEOTIDE SEQUENCE [LARGE SCALE GENOMIC DNA]</scope>
    <source>
        <strain evidence="2">Daus_M_001</strain>
        <tissue evidence="2">Leg muscle</tissue>
    </source>
</reference>
<comment type="caution">
    <text evidence="2">The sequence shown here is derived from an EMBL/GenBank/DDBJ whole genome shotgun (WGS) entry which is preliminary data.</text>
</comment>
<organism evidence="2 3">
    <name type="scientific">Dryococelus australis</name>
    <dbReference type="NCBI Taxonomy" id="614101"/>
    <lineage>
        <taxon>Eukaryota</taxon>
        <taxon>Metazoa</taxon>
        <taxon>Ecdysozoa</taxon>
        <taxon>Arthropoda</taxon>
        <taxon>Hexapoda</taxon>
        <taxon>Insecta</taxon>
        <taxon>Pterygota</taxon>
        <taxon>Neoptera</taxon>
        <taxon>Polyneoptera</taxon>
        <taxon>Phasmatodea</taxon>
        <taxon>Verophasmatodea</taxon>
        <taxon>Anareolatae</taxon>
        <taxon>Phasmatidae</taxon>
        <taxon>Eurycanthinae</taxon>
        <taxon>Dryococelus</taxon>
    </lineage>
</organism>
<proteinExistence type="predicted"/>
<feature type="region of interest" description="Disordered" evidence="1">
    <location>
        <begin position="1"/>
        <end position="20"/>
    </location>
</feature>
<evidence type="ECO:0000313" key="2">
    <source>
        <dbReference type="EMBL" id="KAJ8887725.1"/>
    </source>
</evidence>
<accession>A0ABQ9HUI2</accession>
<feature type="compositionally biased region" description="Polar residues" evidence="1">
    <location>
        <begin position="1"/>
        <end position="11"/>
    </location>
</feature>
<dbReference type="Proteomes" id="UP001159363">
    <property type="component" value="Chromosome X"/>
</dbReference>
<sequence length="563" mass="61298">MALHPQQSRNSMIRGGRAVHRDETQKKGDMFLDPHENLRLYGGASGRYLDLMDGEESENIHDEAAVAAAVEDVSYSPRALSPLALSDCPVENGVVFTSYGAVTIASVLAGIVSGLEPQTVSLANLASTSTRSNALKQAVSSRATAIDNRWAATLAGASPHTLYSQYSVVQQSSVCCFHPSVESDSQQSVVRQSLCTAKLSKNVALRSVEYHVTTGQTDCLRMRRTIVSPDLPVTHQGEPGSFPGRVTPGISHVGIVPDDAAGCRVFIGDHTFPPPFHSGAAPYSPQSPSSSLKTSLLRAAKISSLTRSPATIAATLFTLRLRNQARWRFVNTSGNLAEVALYQGPLGTMQVGAAGGWNNTQIPRWYFQRDASRSSSHLTDTEIRGCIDGECSHLISHFLRSASRSLITFRAARWPSKCTLYCNFEGLTLARNIQSWYQQVPELRLSEVLEMYYSQTGLFQTRFRGCKRKDNFFGVASSAEMVTQTSSFAVVLDPQSISPARLSYNAIWNYSQVASSQLMSYVPSGLVDQACSSDVLTTSNMAVDLLVVLDSSWDYSYITQLMA</sequence>
<keyword evidence="3" id="KW-1185">Reference proteome</keyword>
<gene>
    <name evidence="2" type="ORF">PR048_013943</name>
</gene>
<name>A0ABQ9HUI2_9NEOP</name>
<evidence type="ECO:0000313" key="3">
    <source>
        <dbReference type="Proteomes" id="UP001159363"/>
    </source>
</evidence>
<evidence type="ECO:0000256" key="1">
    <source>
        <dbReference type="SAM" id="MobiDB-lite"/>
    </source>
</evidence>
<protein>
    <submittedName>
        <fullName evidence="2">Uncharacterized protein</fullName>
    </submittedName>
</protein>
<dbReference type="EMBL" id="JARBHB010000004">
    <property type="protein sequence ID" value="KAJ8887725.1"/>
    <property type="molecule type" value="Genomic_DNA"/>
</dbReference>